<dbReference type="Proteomes" id="UP000192223">
    <property type="component" value="Unplaced"/>
</dbReference>
<dbReference type="AlphaFoldDB" id="A0A1W4XJR9"/>
<dbReference type="Pfam" id="PF00106">
    <property type="entry name" value="adh_short"/>
    <property type="match status" value="3"/>
</dbReference>
<name>A0A1W4XJR9_AGRPL</name>
<dbReference type="Gene3D" id="3.40.50.720">
    <property type="entry name" value="NAD(P)-binding Rossmann-like Domain"/>
    <property type="match status" value="2"/>
</dbReference>
<dbReference type="PRINTS" id="PR00080">
    <property type="entry name" value="SDRFAMILY"/>
</dbReference>
<evidence type="ECO:0000313" key="5">
    <source>
        <dbReference type="RefSeq" id="XP_018333027.2"/>
    </source>
</evidence>
<dbReference type="PROSITE" id="PS00061">
    <property type="entry name" value="ADH_SHORT"/>
    <property type="match status" value="2"/>
</dbReference>
<evidence type="ECO:0000313" key="4">
    <source>
        <dbReference type="Proteomes" id="UP000192223"/>
    </source>
</evidence>
<protein>
    <submittedName>
        <fullName evidence="5">Uncharacterized protein LOC108742343</fullName>
    </submittedName>
</protein>
<proteinExistence type="inferred from homology"/>
<dbReference type="InterPro" id="IPR020904">
    <property type="entry name" value="Sc_DH/Rdtase_CS"/>
</dbReference>
<dbReference type="PANTHER" id="PTHR44229">
    <property type="entry name" value="15-HYDROXYPROSTAGLANDIN DEHYDROGENASE [NAD(+)]"/>
    <property type="match status" value="1"/>
</dbReference>
<evidence type="ECO:0000256" key="1">
    <source>
        <dbReference type="ARBA" id="ARBA00006484"/>
    </source>
</evidence>
<reference evidence="5" key="1">
    <citation type="submission" date="2025-08" db="UniProtKB">
        <authorList>
            <consortium name="RefSeq"/>
        </authorList>
    </citation>
    <scope>IDENTIFICATION</scope>
    <source>
        <tissue evidence="5">Entire body</tissue>
    </source>
</reference>
<dbReference type="KEGG" id="apln:108742343"/>
<dbReference type="FunCoup" id="A0A1W4XJR9">
    <property type="interactions" value="97"/>
</dbReference>
<dbReference type="InterPro" id="IPR002347">
    <property type="entry name" value="SDR_fam"/>
</dbReference>
<keyword evidence="4" id="KW-1185">Reference proteome</keyword>
<evidence type="ECO:0000256" key="3">
    <source>
        <dbReference type="RuleBase" id="RU000363"/>
    </source>
</evidence>
<gene>
    <name evidence="5" type="primary">LOC108742343</name>
</gene>
<dbReference type="OrthoDB" id="417891at2759"/>
<dbReference type="GeneID" id="108742343"/>
<dbReference type="STRING" id="224129.A0A1W4XJR9"/>
<evidence type="ECO:0000256" key="2">
    <source>
        <dbReference type="ARBA" id="ARBA00023002"/>
    </source>
</evidence>
<dbReference type="GO" id="GO:0005737">
    <property type="term" value="C:cytoplasm"/>
    <property type="evidence" value="ECO:0007669"/>
    <property type="project" value="TreeGrafter"/>
</dbReference>
<comment type="similarity">
    <text evidence="1 3">Belongs to the short-chain dehydrogenases/reductases (SDR) family.</text>
</comment>
<dbReference type="RefSeq" id="XP_018333027.2">
    <property type="nucleotide sequence ID" value="XM_018477525.2"/>
</dbReference>
<dbReference type="SUPFAM" id="SSF51735">
    <property type="entry name" value="NAD(P)-binding Rossmann-fold domains"/>
    <property type="match status" value="2"/>
</dbReference>
<dbReference type="PANTHER" id="PTHR44229:SF8">
    <property type="entry name" value="ALCOHOL DEHYDROGENASE-RELATED"/>
    <property type="match status" value="1"/>
</dbReference>
<organism evidence="4 5">
    <name type="scientific">Agrilus planipennis</name>
    <name type="common">Emerald ash borer</name>
    <name type="synonym">Agrilus marcopoli</name>
    <dbReference type="NCBI Taxonomy" id="224129"/>
    <lineage>
        <taxon>Eukaryota</taxon>
        <taxon>Metazoa</taxon>
        <taxon>Ecdysozoa</taxon>
        <taxon>Arthropoda</taxon>
        <taxon>Hexapoda</taxon>
        <taxon>Insecta</taxon>
        <taxon>Pterygota</taxon>
        <taxon>Neoptera</taxon>
        <taxon>Endopterygota</taxon>
        <taxon>Coleoptera</taxon>
        <taxon>Polyphaga</taxon>
        <taxon>Elateriformia</taxon>
        <taxon>Buprestoidea</taxon>
        <taxon>Buprestidae</taxon>
        <taxon>Agrilinae</taxon>
        <taxon>Agrilus</taxon>
    </lineage>
</organism>
<dbReference type="PRINTS" id="PR00081">
    <property type="entry name" value="GDHRDH"/>
</dbReference>
<dbReference type="InterPro" id="IPR036291">
    <property type="entry name" value="NAD(P)-bd_dom_sf"/>
</dbReference>
<keyword evidence="2" id="KW-0560">Oxidoreductase</keyword>
<sequence>MSVTNNKVALVTGGADGIGLEFVKSLLKNGIKVLYICAINYSLFYSCFSDAFKKAIEVYNQIDIVINNAGIVDETNFERQIAINCDAIVHGTFLAIEEYFPKYKSGHEGIVVNIASLFGLDPVLSCPVYSGTKFFVIGFSQAIGSKEQYQTTKTRVLTICPGITETNIVNEAPMKVRNEDCRKLQSDELKKLKVQPPSHLGKELITVLEKGKPGSVWLIEDNQVAGEIYTPNRFERLRKGASLLDIDQDFLQDVMKKIENEFGVNKVHIIKTDVCDQDQFKAAFEETIKIFKQLDIVINNAGVADDLNFQREININCGGVVRGTLLALNEYLPKYKSGNEAYIVNTASIYGLDPSAGLPVYSASKFFVVGFTQAIGAQEHYERRKIKVLAICPGVTTTKLINYWKAIDKETTDICKKEFITLPEQTPNHVGKELITVLSKGKSGSLWIIEASKPACEIGSPNRFQRILQQ</sequence>
<dbReference type="GO" id="GO:0016616">
    <property type="term" value="F:oxidoreductase activity, acting on the CH-OH group of donors, NAD or NADP as acceptor"/>
    <property type="evidence" value="ECO:0007669"/>
    <property type="project" value="TreeGrafter"/>
</dbReference>
<dbReference type="InParanoid" id="A0A1W4XJR9"/>
<accession>A0A1W4XJR9</accession>